<gene>
    <name evidence="2" type="ORF">BpHYR1_011811</name>
</gene>
<dbReference type="EMBL" id="REGN01002220">
    <property type="protein sequence ID" value="RNA29470.1"/>
    <property type="molecule type" value="Genomic_DNA"/>
</dbReference>
<evidence type="ECO:0000313" key="3">
    <source>
        <dbReference type="Proteomes" id="UP000276133"/>
    </source>
</evidence>
<dbReference type="AlphaFoldDB" id="A0A3M7S1G3"/>
<keyword evidence="3" id="KW-1185">Reference proteome</keyword>
<accession>A0A3M7S1G3</accession>
<feature type="region of interest" description="Disordered" evidence="1">
    <location>
        <begin position="70"/>
        <end position="96"/>
    </location>
</feature>
<reference evidence="2 3" key="1">
    <citation type="journal article" date="2018" name="Sci. Rep.">
        <title>Genomic signatures of local adaptation to the degree of environmental predictability in rotifers.</title>
        <authorList>
            <person name="Franch-Gras L."/>
            <person name="Hahn C."/>
            <person name="Garcia-Roger E.M."/>
            <person name="Carmona M.J."/>
            <person name="Serra M."/>
            <person name="Gomez A."/>
        </authorList>
    </citation>
    <scope>NUCLEOTIDE SEQUENCE [LARGE SCALE GENOMIC DNA]</scope>
    <source>
        <strain evidence="2">HYR1</strain>
    </source>
</reference>
<evidence type="ECO:0000313" key="2">
    <source>
        <dbReference type="EMBL" id="RNA29470.1"/>
    </source>
</evidence>
<proteinExistence type="predicted"/>
<feature type="compositionally biased region" description="Low complexity" evidence="1">
    <location>
        <begin position="70"/>
        <end position="88"/>
    </location>
</feature>
<evidence type="ECO:0000256" key="1">
    <source>
        <dbReference type="SAM" id="MobiDB-lite"/>
    </source>
</evidence>
<dbReference type="Proteomes" id="UP000276133">
    <property type="component" value="Unassembled WGS sequence"/>
</dbReference>
<comment type="caution">
    <text evidence="2">The sequence shown here is derived from an EMBL/GenBank/DDBJ whole genome shotgun (WGS) entry which is preliminary data.</text>
</comment>
<sequence>MIIRGPMSLSTDGNKASVFECNQGAKYLDNFQSDSSHCSNIDWNSFDSSSWSWSAFRPVTNCPCNSSVNSKFSNCPTKSSSSKSSSKLSDLDRPPTRTTPLGELIFTFGRSMNRNCLQQSTNRVAPIFLSSRANLFVKANLTASYWDLSRRICSADGQLAGFDI</sequence>
<organism evidence="2 3">
    <name type="scientific">Brachionus plicatilis</name>
    <name type="common">Marine rotifer</name>
    <name type="synonym">Brachionus muelleri</name>
    <dbReference type="NCBI Taxonomy" id="10195"/>
    <lineage>
        <taxon>Eukaryota</taxon>
        <taxon>Metazoa</taxon>
        <taxon>Spiralia</taxon>
        <taxon>Gnathifera</taxon>
        <taxon>Rotifera</taxon>
        <taxon>Eurotatoria</taxon>
        <taxon>Monogononta</taxon>
        <taxon>Pseudotrocha</taxon>
        <taxon>Ploima</taxon>
        <taxon>Brachionidae</taxon>
        <taxon>Brachionus</taxon>
    </lineage>
</organism>
<name>A0A3M7S1G3_BRAPC</name>
<protein>
    <submittedName>
        <fullName evidence="2">Uncharacterized protein</fullName>
    </submittedName>
</protein>